<dbReference type="NCBIfam" id="TIGR04433">
    <property type="entry name" value="UrcA_uranyl"/>
    <property type="match status" value="1"/>
</dbReference>
<reference evidence="1 2" key="1">
    <citation type="submission" date="2013-08" db="EMBL/GenBank/DDBJ databases">
        <title>Genome sequencing of Lysobacter.</title>
        <authorList>
            <person name="Zhang S."/>
            <person name="Wang G."/>
        </authorList>
    </citation>
    <scope>NUCLEOTIDE SEQUENCE [LARGE SCALE GENOMIC DNA]</scope>
    <source>
        <strain evidence="1 2">Ko07</strain>
    </source>
</reference>
<evidence type="ECO:0000313" key="1">
    <source>
        <dbReference type="EMBL" id="KGM51124.1"/>
    </source>
</evidence>
<evidence type="ECO:0008006" key="3">
    <source>
        <dbReference type="Google" id="ProtNLM"/>
    </source>
</evidence>
<name>A0A0A0EL76_9GAMM</name>
<dbReference type="Proteomes" id="UP000030017">
    <property type="component" value="Unassembled WGS sequence"/>
</dbReference>
<keyword evidence="2" id="KW-1185">Reference proteome</keyword>
<proteinExistence type="predicted"/>
<protein>
    <recommendedName>
        <fullName evidence="3">UrcA family protein</fullName>
    </recommendedName>
</protein>
<evidence type="ECO:0000313" key="2">
    <source>
        <dbReference type="Proteomes" id="UP000030017"/>
    </source>
</evidence>
<dbReference type="InterPro" id="IPR030972">
    <property type="entry name" value="UrcA_uranyl"/>
</dbReference>
<gene>
    <name evidence="1" type="ORF">N792_12075</name>
</gene>
<sequence length="120" mass="12948">MLIGVSAAGSAVAQEPTDLNTITVLAPRITYQTTRDRESAIPKKLEIAQKSAMVDYGDLDLTRTADLYTLKGRVEAAATRICGELTELFPDGTPSTTVCTRRATDDAMAQVERTARNASR</sequence>
<dbReference type="AlphaFoldDB" id="A0A0A0EL76"/>
<comment type="caution">
    <text evidence="1">The sequence shown here is derived from an EMBL/GenBank/DDBJ whole genome shotgun (WGS) entry which is preliminary data.</text>
</comment>
<organism evidence="1 2">
    <name type="scientific">Lysobacter concretionis Ko07 = DSM 16239</name>
    <dbReference type="NCBI Taxonomy" id="1122185"/>
    <lineage>
        <taxon>Bacteria</taxon>
        <taxon>Pseudomonadati</taxon>
        <taxon>Pseudomonadota</taxon>
        <taxon>Gammaproteobacteria</taxon>
        <taxon>Lysobacterales</taxon>
        <taxon>Lysobacteraceae</taxon>
        <taxon>Novilysobacter</taxon>
    </lineage>
</organism>
<dbReference type="EMBL" id="AVPS01000008">
    <property type="protein sequence ID" value="KGM51124.1"/>
    <property type="molecule type" value="Genomic_DNA"/>
</dbReference>
<accession>A0A0A0EL76</accession>